<dbReference type="Proteomes" id="UP000234328">
    <property type="component" value="Unassembled WGS sequence"/>
</dbReference>
<dbReference type="SUPFAM" id="SSF53448">
    <property type="entry name" value="Nucleotide-diphospho-sugar transferases"/>
    <property type="match status" value="1"/>
</dbReference>
<gene>
    <name evidence="6" type="ORF">CR155_07195</name>
</gene>
<dbReference type="InterPro" id="IPR001173">
    <property type="entry name" value="Glyco_trans_2-like"/>
</dbReference>
<comment type="similarity">
    <text evidence="1">Belongs to the glycosyltransferase 2 family.</text>
</comment>
<name>A0A2N4UHQ4_9BURK</name>
<protein>
    <submittedName>
        <fullName evidence="6">Glycosyl transferase family 2</fullName>
    </submittedName>
</protein>
<dbReference type="OrthoDB" id="9781367at2"/>
<feature type="transmembrane region" description="Helical" evidence="4">
    <location>
        <begin position="311"/>
        <end position="331"/>
    </location>
</feature>
<evidence type="ECO:0000313" key="7">
    <source>
        <dbReference type="Proteomes" id="UP000234328"/>
    </source>
</evidence>
<evidence type="ECO:0000256" key="2">
    <source>
        <dbReference type="ARBA" id="ARBA00022676"/>
    </source>
</evidence>
<keyword evidence="4" id="KW-1133">Transmembrane helix</keyword>
<sequence length="341" mass="37271">MTGLPSTGLPATGLPATGLPAISVVVPTYQRPDLLERCLEALVKQSLPGDVWELLVCDDGPSVQTEALVHDIAQRADGRPPVRYLPVIGTQGPAGARNVGWRAARAPIIAFTDDDTIPEPDWLKTGLETMDSGVDAAVGTVLMPLPEKPGDLERDAARLTHAEFVTANCFVRRDALESVGGFDERFTLAWREDSDLHFALLERGLVIAPALGATVVHPLRPMRFGASLGMQKKVMFDVLLYKKFPRLYRQRIRSGPPWLYLAICASLLTMLLALLMGQFELAGSAAGIWGLLTAYFFIWRLRLSACTLPNIAEVLFTSLFIPPLSIFWRLVGAARFGRGLP</sequence>
<feature type="domain" description="Glycosyltransferase 2-like" evidence="5">
    <location>
        <begin position="23"/>
        <end position="143"/>
    </location>
</feature>
<keyword evidence="4" id="KW-0812">Transmembrane</keyword>
<evidence type="ECO:0000256" key="4">
    <source>
        <dbReference type="SAM" id="Phobius"/>
    </source>
</evidence>
<proteinExistence type="inferred from homology"/>
<dbReference type="CDD" id="cd00761">
    <property type="entry name" value="Glyco_tranf_GTA_type"/>
    <property type="match status" value="1"/>
</dbReference>
<feature type="transmembrane region" description="Helical" evidence="4">
    <location>
        <begin position="258"/>
        <end position="275"/>
    </location>
</feature>
<keyword evidence="4" id="KW-0472">Membrane</keyword>
<feature type="transmembrane region" description="Helical" evidence="4">
    <location>
        <begin position="281"/>
        <end position="299"/>
    </location>
</feature>
<evidence type="ECO:0000313" key="6">
    <source>
        <dbReference type="EMBL" id="PLC54549.1"/>
    </source>
</evidence>
<reference evidence="6 7" key="1">
    <citation type="submission" date="2017-10" db="EMBL/GenBank/DDBJ databases">
        <title>Two draft genome sequences of Pusillimonas sp. strains isolated from a nitrate- and radionuclide-contaminated groundwater in Russia.</title>
        <authorList>
            <person name="Grouzdev D.S."/>
            <person name="Tourova T.P."/>
            <person name="Goeva M.A."/>
            <person name="Babich T.L."/>
            <person name="Sokolova D.S."/>
            <person name="Abdullin R."/>
            <person name="Poltaraus A.B."/>
            <person name="Toshchakov S.V."/>
            <person name="Nazina T.N."/>
        </authorList>
    </citation>
    <scope>NUCLEOTIDE SEQUENCE [LARGE SCALE GENOMIC DNA]</scope>
    <source>
        <strain evidence="6 7">JR1/69-2-13</strain>
    </source>
</reference>
<dbReference type="Gene3D" id="3.90.550.10">
    <property type="entry name" value="Spore Coat Polysaccharide Biosynthesis Protein SpsA, Chain A"/>
    <property type="match status" value="1"/>
</dbReference>
<dbReference type="RefSeq" id="WP_102069318.1">
    <property type="nucleotide sequence ID" value="NZ_PDNV01000004.1"/>
</dbReference>
<comment type="caution">
    <text evidence="6">The sequence shown here is derived from an EMBL/GenBank/DDBJ whole genome shotgun (WGS) entry which is preliminary data.</text>
</comment>
<evidence type="ECO:0000259" key="5">
    <source>
        <dbReference type="Pfam" id="PF00535"/>
    </source>
</evidence>
<evidence type="ECO:0000256" key="1">
    <source>
        <dbReference type="ARBA" id="ARBA00006739"/>
    </source>
</evidence>
<dbReference type="GO" id="GO:0016757">
    <property type="term" value="F:glycosyltransferase activity"/>
    <property type="evidence" value="ECO:0007669"/>
    <property type="project" value="UniProtKB-KW"/>
</dbReference>
<accession>A0A2N4UHQ4</accession>
<dbReference type="AlphaFoldDB" id="A0A2N4UHQ4"/>
<dbReference type="EMBL" id="PDNV01000004">
    <property type="protein sequence ID" value="PLC54549.1"/>
    <property type="molecule type" value="Genomic_DNA"/>
</dbReference>
<dbReference type="PANTHER" id="PTHR43179">
    <property type="entry name" value="RHAMNOSYLTRANSFERASE WBBL"/>
    <property type="match status" value="1"/>
</dbReference>
<dbReference type="PANTHER" id="PTHR43179:SF12">
    <property type="entry name" value="GALACTOFURANOSYLTRANSFERASE GLFT2"/>
    <property type="match status" value="1"/>
</dbReference>
<organism evidence="6 7">
    <name type="scientific">Pollutimonas nitritireducens</name>
    <dbReference type="NCBI Taxonomy" id="2045209"/>
    <lineage>
        <taxon>Bacteria</taxon>
        <taxon>Pseudomonadati</taxon>
        <taxon>Pseudomonadota</taxon>
        <taxon>Betaproteobacteria</taxon>
        <taxon>Burkholderiales</taxon>
        <taxon>Alcaligenaceae</taxon>
        <taxon>Pollutimonas</taxon>
    </lineage>
</organism>
<dbReference type="Pfam" id="PF00535">
    <property type="entry name" value="Glycos_transf_2"/>
    <property type="match status" value="1"/>
</dbReference>
<keyword evidence="2" id="KW-0328">Glycosyltransferase</keyword>
<keyword evidence="3 6" id="KW-0808">Transferase</keyword>
<evidence type="ECO:0000256" key="3">
    <source>
        <dbReference type="ARBA" id="ARBA00022679"/>
    </source>
</evidence>
<keyword evidence="7" id="KW-1185">Reference proteome</keyword>
<dbReference type="InterPro" id="IPR029044">
    <property type="entry name" value="Nucleotide-diphossugar_trans"/>
</dbReference>